<dbReference type="GO" id="GO:0005243">
    <property type="term" value="F:gap junction channel activity"/>
    <property type="evidence" value="ECO:0007669"/>
    <property type="project" value="TreeGrafter"/>
</dbReference>
<evidence type="ECO:0000256" key="6">
    <source>
        <dbReference type="ARBA" id="ARBA00023065"/>
    </source>
</evidence>
<dbReference type="Proteomes" id="UP000784294">
    <property type="component" value="Unassembled WGS sequence"/>
</dbReference>
<accession>A0A3S5BTP3</accession>
<keyword evidence="6" id="KW-0406">Ion transport</keyword>
<dbReference type="OrthoDB" id="5867527at2759"/>
<keyword evidence="5 9" id="KW-1133">Transmembrane helix</keyword>
<evidence type="ECO:0000256" key="3">
    <source>
        <dbReference type="ARBA" id="ARBA00022475"/>
    </source>
</evidence>
<comment type="subcellular location">
    <subcellularLocation>
        <location evidence="1">Cell membrane</location>
        <topology evidence="1">Multi-pass membrane protein</topology>
    </subcellularLocation>
</comment>
<dbReference type="GO" id="GO:0005921">
    <property type="term" value="C:gap junction"/>
    <property type="evidence" value="ECO:0007669"/>
    <property type="project" value="TreeGrafter"/>
</dbReference>
<name>A0A3S5BTP3_9PLAT</name>
<dbReference type="PANTHER" id="PTHR11893">
    <property type="entry name" value="INNEXIN"/>
    <property type="match status" value="1"/>
</dbReference>
<keyword evidence="4 9" id="KW-0812">Transmembrane</keyword>
<keyword evidence="11" id="KW-1185">Reference proteome</keyword>
<keyword evidence="2" id="KW-0813">Transport</keyword>
<dbReference type="Pfam" id="PF00876">
    <property type="entry name" value="Innexin"/>
    <property type="match status" value="1"/>
</dbReference>
<evidence type="ECO:0000313" key="11">
    <source>
        <dbReference type="Proteomes" id="UP000784294"/>
    </source>
</evidence>
<feature type="transmembrane region" description="Helical" evidence="9">
    <location>
        <begin position="28"/>
        <end position="45"/>
    </location>
</feature>
<evidence type="ECO:0000256" key="7">
    <source>
        <dbReference type="ARBA" id="ARBA00023136"/>
    </source>
</evidence>
<dbReference type="InterPro" id="IPR000990">
    <property type="entry name" value="Innexin"/>
</dbReference>
<evidence type="ECO:0000256" key="4">
    <source>
        <dbReference type="ARBA" id="ARBA00022692"/>
    </source>
</evidence>
<protein>
    <recommendedName>
        <fullName evidence="12">Innexin</fullName>
    </recommendedName>
</protein>
<gene>
    <name evidence="10" type="ORF">PXEA_LOCUS32873</name>
</gene>
<evidence type="ECO:0000256" key="5">
    <source>
        <dbReference type="ARBA" id="ARBA00022989"/>
    </source>
</evidence>
<keyword evidence="3" id="KW-1003">Cell membrane</keyword>
<dbReference type="AlphaFoldDB" id="A0A3S5BTP3"/>
<dbReference type="GO" id="GO:0034220">
    <property type="term" value="P:monoatomic ion transmembrane transport"/>
    <property type="evidence" value="ECO:0007669"/>
    <property type="project" value="UniProtKB-KW"/>
</dbReference>
<comment type="caution">
    <text evidence="10">The sequence shown here is derived from an EMBL/GenBank/DDBJ whole genome shotgun (WGS) entry which is preliminary data.</text>
</comment>
<reference evidence="10" key="1">
    <citation type="submission" date="2018-11" db="EMBL/GenBank/DDBJ databases">
        <authorList>
            <consortium name="Pathogen Informatics"/>
        </authorList>
    </citation>
    <scope>NUCLEOTIDE SEQUENCE</scope>
</reference>
<evidence type="ECO:0008006" key="12">
    <source>
        <dbReference type="Google" id="ProtNLM"/>
    </source>
</evidence>
<dbReference type="GO" id="GO:0005886">
    <property type="term" value="C:plasma membrane"/>
    <property type="evidence" value="ECO:0007669"/>
    <property type="project" value="UniProtKB-SubCell"/>
</dbReference>
<keyword evidence="8" id="KW-0407">Ion channel</keyword>
<proteinExistence type="predicted"/>
<keyword evidence="7 9" id="KW-0472">Membrane</keyword>
<sequence>MVGSDFLDLFQKLQATNRVSIEDFSDRINIFTVLLFLLCCLVVSAKQYLLNSISCFVPVSPTGDNFQAFLSDYCWVHGTIPLRSDEPIPSTQAEWKDYDEQRRQSESDSHKFCL</sequence>
<dbReference type="PANTHER" id="PTHR11893:SF36">
    <property type="entry name" value="INNEXIN-5"/>
    <property type="match status" value="1"/>
</dbReference>
<evidence type="ECO:0000313" key="10">
    <source>
        <dbReference type="EMBL" id="VEL39433.1"/>
    </source>
</evidence>
<evidence type="ECO:0000256" key="1">
    <source>
        <dbReference type="ARBA" id="ARBA00004651"/>
    </source>
</evidence>
<organism evidence="10 11">
    <name type="scientific">Protopolystoma xenopodis</name>
    <dbReference type="NCBI Taxonomy" id="117903"/>
    <lineage>
        <taxon>Eukaryota</taxon>
        <taxon>Metazoa</taxon>
        <taxon>Spiralia</taxon>
        <taxon>Lophotrochozoa</taxon>
        <taxon>Platyhelminthes</taxon>
        <taxon>Monogenea</taxon>
        <taxon>Polyopisthocotylea</taxon>
        <taxon>Polystomatidea</taxon>
        <taxon>Polystomatidae</taxon>
        <taxon>Protopolystoma</taxon>
    </lineage>
</organism>
<evidence type="ECO:0000256" key="8">
    <source>
        <dbReference type="ARBA" id="ARBA00023303"/>
    </source>
</evidence>
<evidence type="ECO:0000256" key="9">
    <source>
        <dbReference type="SAM" id="Phobius"/>
    </source>
</evidence>
<dbReference type="EMBL" id="CAAALY010261267">
    <property type="protein sequence ID" value="VEL39433.1"/>
    <property type="molecule type" value="Genomic_DNA"/>
</dbReference>
<evidence type="ECO:0000256" key="2">
    <source>
        <dbReference type="ARBA" id="ARBA00022448"/>
    </source>
</evidence>